<dbReference type="AlphaFoldDB" id="A0A075AN14"/>
<evidence type="ECO:0000256" key="1">
    <source>
        <dbReference type="ARBA" id="ARBA00022468"/>
    </source>
</evidence>
<dbReference type="InterPro" id="IPR009060">
    <property type="entry name" value="UBA-like_sf"/>
</dbReference>
<accession>A0A075AN14</accession>
<dbReference type="InterPro" id="IPR044520">
    <property type="entry name" value="ARF_GAP_AGD5/15"/>
</dbReference>
<keyword evidence="1" id="KW-0343">GTPase activation</keyword>
<dbReference type="Gene3D" id="1.10.220.150">
    <property type="entry name" value="Arf GTPase activating protein"/>
    <property type="match status" value="1"/>
</dbReference>
<dbReference type="HOGENOM" id="CLU_440856_0_0_1"/>
<evidence type="ECO:0000313" key="9">
    <source>
        <dbReference type="EMBL" id="EPZ31131.1"/>
    </source>
</evidence>
<dbReference type="EMBL" id="ML005062">
    <property type="protein sequence ID" value="RKP20448.1"/>
    <property type="molecule type" value="Genomic_DNA"/>
</dbReference>
<dbReference type="FunFam" id="1.10.220.150:FF:000009">
    <property type="entry name" value="stromal membrane-associated protein 1 isoform X1"/>
    <property type="match status" value="1"/>
</dbReference>
<dbReference type="SMART" id="SM00165">
    <property type="entry name" value="UBA"/>
    <property type="match status" value="2"/>
</dbReference>
<protein>
    <submittedName>
        <fullName evidence="9">Arf GTPase activating protein domain-containing protein</fullName>
    </submittedName>
    <submittedName>
        <fullName evidence="10">ArfGap-domain-containing protein</fullName>
    </submittedName>
</protein>
<feature type="compositionally biased region" description="Polar residues" evidence="6">
    <location>
        <begin position="579"/>
        <end position="592"/>
    </location>
</feature>
<dbReference type="Proteomes" id="UP000281549">
    <property type="component" value="Unassembled WGS sequence"/>
</dbReference>
<reference evidence="10" key="3">
    <citation type="submission" date="2018-08" db="EMBL/GenBank/DDBJ databases">
        <title>Leveraging single-cell genomics to expand the Fungal Tree of Life.</title>
        <authorList>
            <consortium name="DOE Joint Genome Institute"/>
            <person name="Ahrendt S.R."/>
            <person name="Quandt C.A."/>
            <person name="Ciobanu D."/>
            <person name="Clum A."/>
            <person name="Salamov A."/>
            <person name="Andreopoulos B."/>
            <person name="Cheng J.-F."/>
            <person name="Woyke T."/>
            <person name="Pelin A."/>
            <person name="Henrissat B."/>
            <person name="Reynolds N."/>
            <person name="Benny G.L."/>
            <person name="Smith M.E."/>
            <person name="James T.Y."/>
            <person name="Grigoriev I.V."/>
        </authorList>
    </citation>
    <scope>NUCLEOTIDE SEQUENCE</scope>
    <source>
        <strain evidence="10">CSF55</strain>
    </source>
</reference>
<evidence type="ECO:0000313" key="10">
    <source>
        <dbReference type="EMBL" id="RKP20448.1"/>
    </source>
</evidence>
<keyword evidence="11" id="KW-1185">Reference proteome</keyword>
<feature type="domain" description="UBA" evidence="7">
    <location>
        <begin position="224"/>
        <end position="265"/>
    </location>
</feature>
<evidence type="ECO:0000313" key="11">
    <source>
        <dbReference type="Proteomes" id="UP000030755"/>
    </source>
</evidence>
<dbReference type="EMBL" id="KE561300">
    <property type="protein sequence ID" value="EPZ31131.1"/>
    <property type="molecule type" value="Genomic_DNA"/>
</dbReference>
<keyword evidence="2" id="KW-0479">Metal-binding</keyword>
<feature type="region of interest" description="Disordered" evidence="6">
    <location>
        <begin position="571"/>
        <end position="598"/>
    </location>
</feature>
<proteinExistence type="predicted"/>
<reference evidence="12" key="2">
    <citation type="journal article" date="2018" name="Nat. Microbiol.">
        <title>Leveraging single-cell genomics to expand the fungal tree of life.</title>
        <authorList>
            <person name="Ahrendt S.R."/>
            <person name="Quandt C.A."/>
            <person name="Ciobanu D."/>
            <person name="Clum A."/>
            <person name="Salamov A."/>
            <person name="Andreopoulos B."/>
            <person name="Cheng J.F."/>
            <person name="Woyke T."/>
            <person name="Pelin A."/>
            <person name="Henrissat B."/>
            <person name="Reynolds N.K."/>
            <person name="Benny G.L."/>
            <person name="Smith M.E."/>
            <person name="James T.Y."/>
            <person name="Grigoriev I.V."/>
        </authorList>
    </citation>
    <scope>NUCLEOTIDE SEQUENCE [LARGE SCALE GENOMIC DNA]</scope>
    <source>
        <strain evidence="12">CSF55</strain>
    </source>
</reference>
<dbReference type="PANTHER" id="PTHR46419:SF2">
    <property type="entry name" value="ADP-RIBOSYLATION FACTOR GTPASE-ACTIVATING PROTEIN AGD5"/>
    <property type="match status" value="1"/>
</dbReference>
<dbReference type="InterPro" id="IPR015940">
    <property type="entry name" value="UBA"/>
</dbReference>
<sequence length="620" mass="68616">MLLLDFKLTFGNLEFSTLEAKMGSTLSEKEKKKLHEKHEKILQEMMNDEANKYCADCNTRGTRWASWNLGVFLCIRCGGIHRKLGTHISKIKSITLDTWTEEQIKSIQEKGNSKMNAIYCPHPERHPAPTINYSALEHYIRDKYERKLFGTDSINSRPVNSTQLNTTTSSSYGQYSSEIRKLNEMGFTDNNLCLEALKQTNGNVAAALDVLVANNSSNSNTVTPAERNALNQLKNMGFADENLNLQTYKRLNGKMDEVVSFLAEQNAKNEKLAPSNTAQKSNFVQQDLLSLDFGGAQQESNPFQAESANTFQSPSMQVFSENPFQASTLGNQWNNSNVGVTRDILSLYNQTSTTNNQLGQATNNVSQNQFNQMTQFENPFNQTSSFSGQENNSFSNPFGQSFNAQAATSATVSQNQQFSSFQRAPNSVNSFTATPAAASQSQQFASFQNPQNSLNNFKTQQQNDSLPNAFMNATPFGISTPLNTFETTSITASNSFQSTSIAPSAGLSNFQSTKMQAPAAPQFNSNPFQTQNNLNTFQAPIPTSTSLNNGFTSQPFSNHFLFTQIDSYSTSSSAYNSNQTPRSNQQPQNNDPFANLMAPLNSANNQTKAQNQNGPLNPFY</sequence>
<dbReference type="GO" id="GO:0005096">
    <property type="term" value="F:GTPase activator activity"/>
    <property type="evidence" value="ECO:0007669"/>
    <property type="project" value="UniProtKB-KW"/>
</dbReference>
<dbReference type="CDD" id="cd08839">
    <property type="entry name" value="ArfGap_SMAP"/>
    <property type="match status" value="1"/>
</dbReference>
<dbReference type="Pfam" id="PF01412">
    <property type="entry name" value="ArfGap"/>
    <property type="match status" value="1"/>
</dbReference>
<dbReference type="PROSITE" id="PS50030">
    <property type="entry name" value="UBA"/>
    <property type="match status" value="2"/>
</dbReference>
<dbReference type="Proteomes" id="UP000030755">
    <property type="component" value="Unassembled WGS sequence"/>
</dbReference>
<feature type="domain" description="Arf-GAP" evidence="8">
    <location>
        <begin position="39"/>
        <end position="158"/>
    </location>
</feature>
<evidence type="ECO:0000259" key="7">
    <source>
        <dbReference type="PROSITE" id="PS50030"/>
    </source>
</evidence>
<evidence type="ECO:0000256" key="4">
    <source>
        <dbReference type="ARBA" id="ARBA00022833"/>
    </source>
</evidence>
<name>A0A075AN14_ROZAC</name>
<keyword evidence="4" id="KW-0862">Zinc</keyword>
<organism evidence="9 11">
    <name type="scientific">Rozella allomycis (strain CSF55)</name>
    <dbReference type="NCBI Taxonomy" id="988480"/>
    <lineage>
        <taxon>Eukaryota</taxon>
        <taxon>Fungi</taxon>
        <taxon>Fungi incertae sedis</taxon>
        <taxon>Cryptomycota</taxon>
        <taxon>Cryptomycota incertae sedis</taxon>
        <taxon>Rozella</taxon>
    </lineage>
</organism>
<feature type="domain" description="UBA" evidence="7">
    <location>
        <begin position="174"/>
        <end position="214"/>
    </location>
</feature>
<evidence type="ECO:0000313" key="12">
    <source>
        <dbReference type="Proteomes" id="UP000281549"/>
    </source>
</evidence>
<dbReference type="SUPFAM" id="SSF57863">
    <property type="entry name" value="ArfGap/RecO-like zinc finger"/>
    <property type="match status" value="1"/>
</dbReference>
<gene>
    <name evidence="9" type="ORF">O9G_001042</name>
    <name evidence="10" type="ORF">ROZALSC1DRAFT_28058</name>
</gene>
<dbReference type="Gene3D" id="1.10.8.10">
    <property type="entry name" value="DNA helicase RuvA subunit, C-terminal domain"/>
    <property type="match status" value="2"/>
</dbReference>
<dbReference type="InterPro" id="IPR037278">
    <property type="entry name" value="ARFGAP/RecO"/>
</dbReference>
<evidence type="ECO:0000259" key="8">
    <source>
        <dbReference type="PROSITE" id="PS50115"/>
    </source>
</evidence>
<evidence type="ECO:0000256" key="2">
    <source>
        <dbReference type="ARBA" id="ARBA00022723"/>
    </source>
</evidence>
<dbReference type="SUPFAM" id="SSF46934">
    <property type="entry name" value="UBA-like"/>
    <property type="match status" value="2"/>
</dbReference>
<keyword evidence="3 5" id="KW-0863">Zinc-finger</keyword>
<dbReference type="SMART" id="SM00105">
    <property type="entry name" value="ArfGap"/>
    <property type="match status" value="1"/>
</dbReference>
<feature type="region of interest" description="Disordered" evidence="6">
    <location>
        <begin position="379"/>
        <end position="401"/>
    </location>
</feature>
<reference evidence="9 11" key="1">
    <citation type="journal article" date="2013" name="Curr. Biol.">
        <title>Shared signatures of parasitism and phylogenomics unite Cryptomycota and microsporidia.</title>
        <authorList>
            <person name="James T.Y."/>
            <person name="Pelin A."/>
            <person name="Bonen L."/>
            <person name="Ahrendt S."/>
            <person name="Sain D."/>
            <person name="Corradi N."/>
            <person name="Stajich J.E."/>
        </authorList>
    </citation>
    <scope>NUCLEOTIDE SEQUENCE [LARGE SCALE GENOMIC DNA]</scope>
    <source>
        <strain evidence="9">CSF55</strain>
        <strain evidence="9">CSF55</strain>
    </source>
</reference>
<dbReference type="Pfam" id="PF00627">
    <property type="entry name" value="UBA"/>
    <property type="match status" value="1"/>
</dbReference>
<dbReference type="InterPro" id="IPR001164">
    <property type="entry name" value="ArfGAP_dom"/>
</dbReference>
<dbReference type="PANTHER" id="PTHR46419">
    <property type="entry name" value="ADP-RIBOSYLATION FACTOR GTPASE-ACTIVATING PROTEIN AGD5"/>
    <property type="match status" value="1"/>
</dbReference>
<evidence type="ECO:0000256" key="5">
    <source>
        <dbReference type="PROSITE-ProRule" id="PRU00288"/>
    </source>
</evidence>
<dbReference type="OrthoDB" id="10266696at2759"/>
<dbReference type="PROSITE" id="PS50115">
    <property type="entry name" value="ARFGAP"/>
    <property type="match status" value="1"/>
</dbReference>
<evidence type="ECO:0000256" key="3">
    <source>
        <dbReference type="ARBA" id="ARBA00022771"/>
    </source>
</evidence>
<evidence type="ECO:0000256" key="6">
    <source>
        <dbReference type="SAM" id="MobiDB-lite"/>
    </source>
</evidence>
<dbReference type="GO" id="GO:0008270">
    <property type="term" value="F:zinc ion binding"/>
    <property type="evidence" value="ECO:0007669"/>
    <property type="project" value="UniProtKB-KW"/>
</dbReference>
<dbReference type="InterPro" id="IPR044732">
    <property type="entry name" value="ArfGAP_SMAP1-like"/>
</dbReference>
<dbReference type="PRINTS" id="PR00405">
    <property type="entry name" value="REVINTRACTNG"/>
</dbReference>
<dbReference type="STRING" id="988480.A0A075AN14"/>
<dbReference type="InterPro" id="IPR038508">
    <property type="entry name" value="ArfGAP_dom_sf"/>
</dbReference>